<dbReference type="Gene3D" id="3.30.2350.20">
    <property type="entry name" value="TruD, catalytic domain"/>
    <property type="match status" value="1"/>
</dbReference>
<sequence>MKVASRGPIVRWALRRPTTGVVVSRDDWRGGRSLEEEEKAAGLFVRLREAFHNLYHVVSRAEEEQGAFHITDVVLPVPYGIAACEQSLFPQLTPLDRDLYREFAEKHHLEFLFSDSLSPPLYGSLEFYRPLVVKPDHLQLAVLHDPNSFTSLKSDLFMMQERRPVQAGEMDYTARVREPCVYNVSERFVEKMEPVLKAHSGPYTVVLSFFLPDGASPLVMLRESFSLHYASFQDMYCVS</sequence>
<proteinExistence type="predicted"/>
<dbReference type="InterPro" id="IPR020103">
    <property type="entry name" value="PsdUridine_synth_cat_dom_sf"/>
</dbReference>
<name>G0UBF6_TRYVY</name>
<evidence type="ECO:0000313" key="1">
    <source>
        <dbReference type="EMBL" id="CCC53151.1"/>
    </source>
</evidence>
<dbReference type="AlphaFoldDB" id="G0UBF6"/>
<dbReference type="GO" id="GO:0009982">
    <property type="term" value="F:pseudouridine synthase activity"/>
    <property type="evidence" value="ECO:0007669"/>
    <property type="project" value="InterPro"/>
</dbReference>
<gene>
    <name evidence="1" type="ORF">TVY486_1106350</name>
</gene>
<organism evidence="1">
    <name type="scientific">Trypanosoma vivax (strain Y486)</name>
    <dbReference type="NCBI Taxonomy" id="1055687"/>
    <lineage>
        <taxon>Eukaryota</taxon>
        <taxon>Discoba</taxon>
        <taxon>Euglenozoa</taxon>
        <taxon>Kinetoplastea</taxon>
        <taxon>Metakinetoplastina</taxon>
        <taxon>Trypanosomatida</taxon>
        <taxon>Trypanosomatidae</taxon>
        <taxon>Trypanosoma</taxon>
        <taxon>Duttonella</taxon>
    </lineage>
</organism>
<dbReference type="SUPFAM" id="SSF55120">
    <property type="entry name" value="Pseudouridine synthase"/>
    <property type="match status" value="1"/>
</dbReference>
<dbReference type="GO" id="GO:0003723">
    <property type="term" value="F:RNA binding"/>
    <property type="evidence" value="ECO:0007669"/>
    <property type="project" value="InterPro"/>
</dbReference>
<dbReference type="EMBL" id="HE573027">
    <property type="protein sequence ID" value="CCC53151.1"/>
    <property type="molecule type" value="Genomic_DNA"/>
</dbReference>
<dbReference type="GO" id="GO:0001522">
    <property type="term" value="P:pseudouridine synthesis"/>
    <property type="evidence" value="ECO:0007669"/>
    <property type="project" value="InterPro"/>
</dbReference>
<dbReference type="InterPro" id="IPR042214">
    <property type="entry name" value="TruD_catalytic"/>
</dbReference>
<reference evidence="1" key="1">
    <citation type="journal article" date="2012" name="Proc. Natl. Acad. Sci. U.S.A.">
        <title>Antigenic diversity is generated by distinct evolutionary mechanisms in African trypanosome species.</title>
        <authorList>
            <person name="Jackson A.P."/>
            <person name="Berry A."/>
            <person name="Aslett M."/>
            <person name="Allison H.C."/>
            <person name="Burton P."/>
            <person name="Vavrova-Anderson J."/>
            <person name="Brown R."/>
            <person name="Browne H."/>
            <person name="Corton N."/>
            <person name="Hauser H."/>
            <person name="Gamble J."/>
            <person name="Gilderthorp R."/>
            <person name="Marcello L."/>
            <person name="McQuillan J."/>
            <person name="Otto T.D."/>
            <person name="Quail M.A."/>
            <person name="Sanders M.J."/>
            <person name="van Tonder A."/>
            <person name="Ginger M.L."/>
            <person name="Field M.C."/>
            <person name="Barry J.D."/>
            <person name="Hertz-Fowler C."/>
            <person name="Berriman M."/>
        </authorList>
    </citation>
    <scope>NUCLEOTIDE SEQUENCE</scope>
    <source>
        <strain evidence="1">Y486</strain>
    </source>
</reference>
<accession>G0UBF6</accession>
<dbReference type="VEuPathDB" id="TriTrypDB:TvY486_1106350"/>
<protein>
    <submittedName>
        <fullName evidence="1">Uncharacterized protein</fullName>
    </submittedName>
</protein>